<dbReference type="EMBL" id="ML977322">
    <property type="protein sequence ID" value="KAF2115627.1"/>
    <property type="molecule type" value="Genomic_DNA"/>
</dbReference>
<name>A0A6A5ZA61_9PLEO</name>
<proteinExistence type="predicted"/>
<feature type="non-terminal residue" evidence="1">
    <location>
        <position position="1"/>
    </location>
</feature>
<dbReference type="AlphaFoldDB" id="A0A6A5ZA61"/>
<evidence type="ECO:0008006" key="3">
    <source>
        <dbReference type="Google" id="ProtNLM"/>
    </source>
</evidence>
<dbReference type="PANTHER" id="PTHR19446">
    <property type="entry name" value="REVERSE TRANSCRIPTASES"/>
    <property type="match status" value="1"/>
</dbReference>
<gene>
    <name evidence="1" type="ORF">BDV96DRAFT_459837</name>
</gene>
<evidence type="ECO:0000313" key="2">
    <source>
        <dbReference type="Proteomes" id="UP000799770"/>
    </source>
</evidence>
<reference evidence="1" key="1">
    <citation type="journal article" date="2020" name="Stud. Mycol.">
        <title>101 Dothideomycetes genomes: a test case for predicting lifestyles and emergence of pathogens.</title>
        <authorList>
            <person name="Haridas S."/>
            <person name="Albert R."/>
            <person name="Binder M."/>
            <person name="Bloem J."/>
            <person name="Labutti K."/>
            <person name="Salamov A."/>
            <person name="Andreopoulos B."/>
            <person name="Baker S."/>
            <person name="Barry K."/>
            <person name="Bills G."/>
            <person name="Bluhm B."/>
            <person name="Cannon C."/>
            <person name="Castanera R."/>
            <person name="Culley D."/>
            <person name="Daum C."/>
            <person name="Ezra D."/>
            <person name="Gonzalez J."/>
            <person name="Henrissat B."/>
            <person name="Kuo A."/>
            <person name="Liang C."/>
            <person name="Lipzen A."/>
            <person name="Lutzoni F."/>
            <person name="Magnuson J."/>
            <person name="Mondo S."/>
            <person name="Nolan M."/>
            <person name="Ohm R."/>
            <person name="Pangilinan J."/>
            <person name="Park H.-J."/>
            <person name="Ramirez L."/>
            <person name="Alfaro M."/>
            <person name="Sun H."/>
            <person name="Tritt A."/>
            <person name="Yoshinaga Y."/>
            <person name="Zwiers L.-H."/>
            <person name="Turgeon B."/>
            <person name="Goodwin S."/>
            <person name="Spatafora J."/>
            <person name="Crous P."/>
            <person name="Grigoriev I."/>
        </authorList>
    </citation>
    <scope>NUCLEOTIDE SEQUENCE</scope>
    <source>
        <strain evidence="1">CBS 627.86</strain>
    </source>
</reference>
<protein>
    <recommendedName>
        <fullName evidence="3">Reverse transcriptase domain-containing protein</fullName>
    </recommendedName>
</protein>
<dbReference type="Proteomes" id="UP000799770">
    <property type="component" value="Unassembled WGS sequence"/>
</dbReference>
<organism evidence="1 2">
    <name type="scientific">Lophiotrema nucula</name>
    <dbReference type="NCBI Taxonomy" id="690887"/>
    <lineage>
        <taxon>Eukaryota</taxon>
        <taxon>Fungi</taxon>
        <taxon>Dikarya</taxon>
        <taxon>Ascomycota</taxon>
        <taxon>Pezizomycotina</taxon>
        <taxon>Dothideomycetes</taxon>
        <taxon>Pleosporomycetidae</taxon>
        <taxon>Pleosporales</taxon>
        <taxon>Lophiotremataceae</taxon>
        <taxon>Lophiotrema</taxon>
    </lineage>
</organism>
<sequence>EIEDIIKKLKRGKAYGWDKVGNDFYKLCVQVIAPYVAHVALACLRLSYHPERFKYALTVMIPKEGKDSYSDPKNWRPIALLSSLGKIVERVVARRFTDVILEQKLLPESQM</sequence>
<dbReference type="OrthoDB" id="3935025at2759"/>
<keyword evidence="2" id="KW-1185">Reference proteome</keyword>
<accession>A0A6A5ZA61</accession>
<evidence type="ECO:0000313" key="1">
    <source>
        <dbReference type="EMBL" id="KAF2115627.1"/>
    </source>
</evidence>
<feature type="non-terminal residue" evidence="1">
    <location>
        <position position="111"/>
    </location>
</feature>